<evidence type="ECO:0000313" key="3">
    <source>
        <dbReference type="EMBL" id="CCH46865.1"/>
    </source>
</evidence>
<dbReference type="PROSITE" id="PS51186">
    <property type="entry name" value="GNAT"/>
    <property type="match status" value="1"/>
</dbReference>
<dbReference type="InterPro" id="IPR052742">
    <property type="entry name" value="Mito_N-acetyltransferase"/>
</dbReference>
<dbReference type="eggNOG" id="ENOG502QRFX">
    <property type="taxonomic scope" value="Eukaryota"/>
</dbReference>
<organism evidence="3 4">
    <name type="scientific">Wickerhamomyces ciferrii (strain ATCC 14091 / BCRC 22168 / CBS 111 / JCM 3599 / NBRC 0793 / NRRL Y-1031 F-60-10)</name>
    <name type="common">Yeast</name>
    <name type="synonym">Pichia ciferrii</name>
    <dbReference type="NCBI Taxonomy" id="1206466"/>
    <lineage>
        <taxon>Eukaryota</taxon>
        <taxon>Fungi</taxon>
        <taxon>Dikarya</taxon>
        <taxon>Ascomycota</taxon>
        <taxon>Saccharomycotina</taxon>
        <taxon>Saccharomycetes</taxon>
        <taxon>Phaffomycetales</taxon>
        <taxon>Wickerhamomycetaceae</taxon>
        <taxon>Wickerhamomyces</taxon>
    </lineage>
</organism>
<dbReference type="PANTHER" id="PTHR43138">
    <property type="entry name" value="ACETYLTRANSFERASE, GNAT FAMILY"/>
    <property type="match status" value="1"/>
</dbReference>
<feature type="compositionally biased region" description="Low complexity" evidence="1">
    <location>
        <begin position="341"/>
        <end position="384"/>
    </location>
</feature>
<name>K0KNM8_WICCF</name>
<accession>K0KNM8</accession>
<dbReference type="SUPFAM" id="SSF55729">
    <property type="entry name" value="Acyl-CoA N-acyltransferases (Nat)"/>
    <property type="match status" value="1"/>
</dbReference>
<proteinExistence type="predicted"/>
<dbReference type="Gene3D" id="1.10.340.70">
    <property type="match status" value="1"/>
</dbReference>
<gene>
    <name evidence="3" type="ORF">BN7_6467</name>
</gene>
<dbReference type="Pfam" id="PF00583">
    <property type="entry name" value="Acetyltransf_1"/>
    <property type="match status" value="1"/>
</dbReference>
<reference evidence="3 4" key="1">
    <citation type="journal article" date="2012" name="Eukaryot. Cell">
        <title>Draft genome sequence of Wickerhamomyces ciferrii NRRL Y-1031 F-60-10.</title>
        <authorList>
            <person name="Schneider J."/>
            <person name="Andrea H."/>
            <person name="Blom J."/>
            <person name="Jaenicke S."/>
            <person name="Ruckert C."/>
            <person name="Schorsch C."/>
            <person name="Szczepanowski R."/>
            <person name="Farwick M."/>
            <person name="Goesmann A."/>
            <person name="Puhler A."/>
            <person name="Schaffer S."/>
            <person name="Tauch A."/>
            <person name="Kohler T."/>
            <person name="Brinkrolf K."/>
        </authorList>
    </citation>
    <scope>NUCLEOTIDE SEQUENCE [LARGE SCALE GENOMIC DNA]</scope>
    <source>
        <strain evidence="4">ATCC 14091 / BCRC 22168 / CBS 111 / JCM 3599 / NBRC 0793 / NRRL Y-1031 F-60-10</strain>
    </source>
</reference>
<evidence type="ECO:0000259" key="2">
    <source>
        <dbReference type="PROSITE" id="PS51186"/>
    </source>
</evidence>
<feature type="domain" description="N-acetyltransferase" evidence="2">
    <location>
        <begin position="53"/>
        <end position="205"/>
    </location>
</feature>
<dbReference type="Proteomes" id="UP000009328">
    <property type="component" value="Unassembled WGS sequence"/>
</dbReference>
<dbReference type="Gene3D" id="3.40.630.30">
    <property type="match status" value="1"/>
</dbReference>
<dbReference type="InterPro" id="IPR016181">
    <property type="entry name" value="Acyl_CoA_acyltransferase"/>
</dbReference>
<dbReference type="GO" id="GO:0016747">
    <property type="term" value="F:acyltransferase activity, transferring groups other than amino-acyl groups"/>
    <property type="evidence" value="ECO:0007669"/>
    <property type="project" value="InterPro"/>
</dbReference>
<feature type="region of interest" description="Disordered" evidence="1">
    <location>
        <begin position="337"/>
        <end position="435"/>
    </location>
</feature>
<dbReference type="GO" id="GO:0005634">
    <property type="term" value="C:nucleus"/>
    <property type="evidence" value="ECO:0007669"/>
    <property type="project" value="TreeGrafter"/>
</dbReference>
<dbReference type="HOGENOM" id="CLU_013985_42_5_1"/>
<evidence type="ECO:0000313" key="4">
    <source>
        <dbReference type="Proteomes" id="UP000009328"/>
    </source>
</evidence>
<feature type="region of interest" description="Disordered" evidence="1">
    <location>
        <begin position="490"/>
        <end position="519"/>
    </location>
</feature>
<feature type="region of interest" description="Disordered" evidence="1">
    <location>
        <begin position="542"/>
        <end position="611"/>
    </location>
</feature>
<dbReference type="Pfam" id="PF09337">
    <property type="entry name" value="zf-H2C2"/>
    <property type="match status" value="1"/>
</dbReference>
<evidence type="ECO:0000256" key="1">
    <source>
        <dbReference type="SAM" id="MobiDB-lite"/>
    </source>
</evidence>
<dbReference type="STRING" id="1206466.K0KNM8"/>
<dbReference type="EMBL" id="CAIF01000277">
    <property type="protein sequence ID" value="CCH46865.1"/>
    <property type="molecule type" value="Genomic_DNA"/>
</dbReference>
<protein>
    <recommendedName>
        <fullName evidence="2">N-acetyltransferase domain-containing protein</fullName>
    </recommendedName>
</protein>
<feature type="compositionally biased region" description="Basic and acidic residues" evidence="1">
    <location>
        <begin position="402"/>
        <end position="412"/>
    </location>
</feature>
<dbReference type="FunCoup" id="K0KNM8">
    <property type="interactions" value="1325"/>
</dbReference>
<sequence>MTDYRPDQHFPVLLPPYTVLLKDGETTATIYPITNNFQLPQGLLAFLADEFNMEIERGDTFPFFDTLDIEEFKNYWFGAFAAVMVLGDEPQLDRQRQWEKECLGTFFIKANFPGRASHICTGGFLVNAGIRGKGIGKTLTECFLDWAPKIGFTSAVFNLIFETNVQTRRIFESLNFKRIGKIKSAGILKDHEVAVDAIIYGKELVHPTENPQGTYRFDKIKYYLETGRYPPLTDRSEKSRLRSNASHYKLINGKLTLNGREVIPDPIRQLQICTQYHAVSHGGINKTTTAIADRYHWTRIKDTVAQAIRNCDECRDPMKSLAAKKRRENINVANNKRRQKLQLQQQAQQQQQVQQQHAQQQQAQHNHHLQQQQQQQQHAQHHQQSPVESHHGSLKSTPHHIQTSDHDEDPQLHHQQQHHHHQQQQQHHQQHHNIDHTQQDIEAIVAASSHLHRTDSSLLQADLTNLDDPSGIFAAVEAAQRSRGVMQHDYTQDDLTPNHHHHHQQQHHQQQQSHDQQNDDNLAKEYSDKNFYAQQSRQFENGLNHYTNSNNNENDNVQQNDDIPVDPEVSAFDDNGQNGEEIEIAKALIQANESVDESGNGQESDGNDLFN</sequence>
<dbReference type="InParanoid" id="K0KNM8"/>
<comment type="caution">
    <text evidence="3">The sequence shown here is derived from an EMBL/GenBank/DDBJ whole genome shotgun (WGS) entry which is preliminary data.</text>
</comment>
<dbReference type="AlphaFoldDB" id="K0KNM8"/>
<feature type="compositionally biased region" description="Low complexity" evidence="1">
    <location>
        <begin position="548"/>
        <end position="562"/>
    </location>
</feature>
<dbReference type="InterPro" id="IPR000182">
    <property type="entry name" value="GNAT_dom"/>
</dbReference>
<dbReference type="PANTHER" id="PTHR43138:SF2">
    <property type="entry name" value="PROTEIN SPT10"/>
    <property type="match status" value="1"/>
</dbReference>
<keyword evidence="4" id="KW-1185">Reference proteome</keyword>
<feature type="compositionally biased region" description="Polar residues" evidence="1">
    <location>
        <begin position="591"/>
        <end position="611"/>
    </location>
</feature>
<dbReference type="InterPro" id="IPR015416">
    <property type="entry name" value="Znf_H2C2_histone_UAS-bd"/>
</dbReference>